<keyword evidence="1 2" id="KW-0129">CBS domain</keyword>
<accession>A0ABP9H4Y6</accession>
<sequence length="144" mass="15330">MLIAEILRNKDKGSGVVSVSPGESVAGLLTRLAADNIGAVVVMHDGRVVGIASERDIVRALDRRGPELLGAPVSDIMTTGVVTCTTEDTDDTLTVLMTENRIRHVPVLNGGKLVGIVSIGDVVKSRISQLEQDRRQLEAYITQG</sequence>
<dbReference type="InterPro" id="IPR044725">
    <property type="entry name" value="CBSX3_CBS_dom"/>
</dbReference>
<name>A0ABP9H4Y6_9ACTN</name>
<comment type="caution">
    <text evidence="4">The sequence shown here is derived from an EMBL/GenBank/DDBJ whole genome shotgun (WGS) entry which is preliminary data.</text>
</comment>
<dbReference type="InterPro" id="IPR051257">
    <property type="entry name" value="Diverse_CBS-Domain"/>
</dbReference>
<dbReference type="Proteomes" id="UP001499993">
    <property type="component" value="Unassembled WGS sequence"/>
</dbReference>
<dbReference type="RefSeq" id="WP_345559141.1">
    <property type="nucleotide sequence ID" value="NZ_BAABIK010000043.1"/>
</dbReference>
<feature type="domain" description="CBS" evidence="3">
    <location>
        <begin position="10"/>
        <end position="67"/>
    </location>
</feature>
<evidence type="ECO:0000259" key="3">
    <source>
        <dbReference type="PROSITE" id="PS51371"/>
    </source>
</evidence>
<dbReference type="PANTHER" id="PTHR43080:SF2">
    <property type="entry name" value="CBS DOMAIN-CONTAINING PROTEIN"/>
    <property type="match status" value="1"/>
</dbReference>
<organism evidence="4 5">
    <name type="scientific">Streptomonospora halophila</name>
    <dbReference type="NCBI Taxonomy" id="427369"/>
    <lineage>
        <taxon>Bacteria</taxon>
        <taxon>Bacillati</taxon>
        <taxon>Actinomycetota</taxon>
        <taxon>Actinomycetes</taxon>
        <taxon>Streptosporangiales</taxon>
        <taxon>Nocardiopsidaceae</taxon>
        <taxon>Streptomonospora</taxon>
    </lineage>
</organism>
<reference evidence="5" key="1">
    <citation type="journal article" date="2019" name="Int. J. Syst. Evol. Microbiol.">
        <title>The Global Catalogue of Microorganisms (GCM) 10K type strain sequencing project: providing services to taxonomists for standard genome sequencing and annotation.</title>
        <authorList>
            <consortium name="The Broad Institute Genomics Platform"/>
            <consortium name="The Broad Institute Genome Sequencing Center for Infectious Disease"/>
            <person name="Wu L."/>
            <person name="Ma J."/>
        </authorList>
    </citation>
    <scope>NUCLEOTIDE SEQUENCE [LARGE SCALE GENOMIC DNA]</scope>
    <source>
        <strain evidence="5">JCM 18123</strain>
    </source>
</reference>
<dbReference type="PROSITE" id="PS51371">
    <property type="entry name" value="CBS"/>
    <property type="match status" value="2"/>
</dbReference>
<feature type="domain" description="CBS" evidence="3">
    <location>
        <begin position="77"/>
        <end position="132"/>
    </location>
</feature>
<gene>
    <name evidence="4" type="ORF">GCM10023224_48130</name>
</gene>
<dbReference type="Pfam" id="PF00571">
    <property type="entry name" value="CBS"/>
    <property type="match status" value="2"/>
</dbReference>
<dbReference type="SMART" id="SM00116">
    <property type="entry name" value="CBS"/>
    <property type="match status" value="2"/>
</dbReference>
<evidence type="ECO:0000256" key="2">
    <source>
        <dbReference type="PROSITE-ProRule" id="PRU00703"/>
    </source>
</evidence>
<dbReference type="Gene3D" id="3.10.580.10">
    <property type="entry name" value="CBS-domain"/>
    <property type="match status" value="1"/>
</dbReference>
<dbReference type="PANTHER" id="PTHR43080">
    <property type="entry name" value="CBS DOMAIN-CONTAINING PROTEIN CBSX3, MITOCHONDRIAL"/>
    <property type="match status" value="1"/>
</dbReference>
<dbReference type="SUPFAM" id="SSF54631">
    <property type="entry name" value="CBS-domain pair"/>
    <property type="match status" value="1"/>
</dbReference>
<keyword evidence="5" id="KW-1185">Reference proteome</keyword>
<protein>
    <submittedName>
        <fullName evidence="4">CBS domain-containing protein</fullName>
    </submittedName>
</protein>
<dbReference type="CDD" id="cd04623">
    <property type="entry name" value="CBS_pair_bac_euk"/>
    <property type="match status" value="1"/>
</dbReference>
<dbReference type="InterPro" id="IPR046342">
    <property type="entry name" value="CBS_dom_sf"/>
</dbReference>
<evidence type="ECO:0000313" key="4">
    <source>
        <dbReference type="EMBL" id="GAA4956682.1"/>
    </source>
</evidence>
<proteinExistence type="predicted"/>
<dbReference type="EMBL" id="BAABIK010000043">
    <property type="protein sequence ID" value="GAA4956682.1"/>
    <property type="molecule type" value="Genomic_DNA"/>
</dbReference>
<evidence type="ECO:0000256" key="1">
    <source>
        <dbReference type="ARBA" id="ARBA00023122"/>
    </source>
</evidence>
<dbReference type="InterPro" id="IPR000644">
    <property type="entry name" value="CBS_dom"/>
</dbReference>
<evidence type="ECO:0000313" key="5">
    <source>
        <dbReference type="Proteomes" id="UP001499993"/>
    </source>
</evidence>